<dbReference type="EMBL" id="OU963898">
    <property type="protein sequence ID" value="CAH0405870.1"/>
    <property type="molecule type" value="Genomic_DNA"/>
</dbReference>
<evidence type="ECO:0000256" key="1">
    <source>
        <dbReference type="ARBA" id="ARBA00022723"/>
    </source>
</evidence>
<dbReference type="PANTHER" id="PTHR23235">
    <property type="entry name" value="KRUEPPEL-LIKE TRANSCRIPTION FACTOR"/>
    <property type="match status" value="1"/>
</dbReference>
<name>A0ABN8BC84_CHISP</name>
<dbReference type="InterPro" id="IPR036236">
    <property type="entry name" value="Znf_C2H2_sf"/>
</dbReference>
<evidence type="ECO:0000256" key="3">
    <source>
        <dbReference type="ARBA" id="ARBA00022833"/>
    </source>
</evidence>
<evidence type="ECO:0000256" key="4">
    <source>
        <dbReference type="PROSITE-ProRule" id="PRU00042"/>
    </source>
</evidence>
<feature type="domain" description="C2H2-type" evidence="5">
    <location>
        <begin position="112"/>
        <end position="141"/>
    </location>
</feature>
<gene>
    <name evidence="6" type="ORF">CHILSU_LOCUS9240</name>
</gene>
<feature type="domain" description="C2H2-type" evidence="5">
    <location>
        <begin position="142"/>
        <end position="169"/>
    </location>
</feature>
<dbReference type="SUPFAM" id="SSF57667">
    <property type="entry name" value="beta-beta-alpha zinc fingers"/>
    <property type="match status" value="2"/>
</dbReference>
<keyword evidence="1" id="KW-0479">Metal-binding</keyword>
<reference evidence="6" key="1">
    <citation type="submission" date="2021-12" db="EMBL/GenBank/DDBJ databases">
        <authorList>
            <person name="King R."/>
        </authorList>
    </citation>
    <scope>NUCLEOTIDE SEQUENCE</scope>
</reference>
<evidence type="ECO:0000313" key="7">
    <source>
        <dbReference type="Proteomes" id="UP001153292"/>
    </source>
</evidence>
<protein>
    <recommendedName>
        <fullName evidence="5">C2H2-type domain-containing protein</fullName>
    </recommendedName>
</protein>
<organism evidence="6 7">
    <name type="scientific">Chilo suppressalis</name>
    <name type="common">Asiatic rice borer moth</name>
    <dbReference type="NCBI Taxonomy" id="168631"/>
    <lineage>
        <taxon>Eukaryota</taxon>
        <taxon>Metazoa</taxon>
        <taxon>Ecdysozoa</taxon>
        <taxon>Arthropoda</taxon>
        <taxon>Hexapoda</taxon>
        <taxon>Insecta</taxon>
        <taxon>Pterygota</taxon>
        <taxon>Neoptera</taxon>
        <taxon>Endopterygota</taxon>
        <taxon>Lepidoptera</taxon>
        <taxon>Glossata</taxon>
        <taxon>Ditrysia</taxon>
        <taxon>Pyraloidea</taxon>
        <taxon>Crambidae</taxon>
        <taxon>Crambinae</taxon>
        <taxon>Chilo</taxon>
    </lineage>
</organism>
<dbReference type="InterPro" id="IPR013087">
    <property type="entry name" value="Znf_C2H2_type"/>
</dbReference>
<dbReference type="Gene3D" id="3.30.160.60">
    <property type="entry name" value="Classic Zinc Finger"/>
    <property type="match status" value="3"/>
</dbReference>
<evidence type="ECO:0000313" key="6">
    <source>
        <dbReference type="EMBL" id="CAH0405870.1"/>
    </source>
</evidence>
<keyword evidence="3" id="KW-0862">Zinc</keyword>
<dbReference type="PROSITE" id="PS50157">
    <property type="entry name" value="ZINC_FINGER_C2H2_2"/>
    <property type="match status" value="2"/>
</dbReference>
<dbReference type="PANTHER" id="PTHR23235:SF120">
    <property type="entry name" value="KRUPPEL-LIKE FACTOR 15"/>
    <property type="match status" value="1"/>
</dbReference>
<dbReference type="SMART" id="SM00355">
    <property type="entry name" value="ZnF_C2H2"/>
    <property type="match status" value="3"/>
</dbReference>
<dbReference type="PROSITE" id="PS00028">
    <property type="entry name" value="ZINC_FINGER_C2H2_1"/>
    <property type="match status" value="1"/>
</dbReference>
<accession>A0ABN8BC84</accession>
<proteinExistence type="predicted"/>
<dbReference type="Proteomes" id="UP001153292">
    <property type="component" value="Chromosome 5"/>
</dbReference>
<keyword evidence="2 4" id="KW-0863">Zinc-finger</keyword>
<keyword evidence="7" id="KW-1185">Reference proteome</keyword>
<sequence length="201" mass="23281">MMKNNTIENNPLDLESFQCRSANRNKSGRPLKDNMVRFGPQHQSFVSKLLKNYYKDDLKLLTNDSKGLSTDSEYIHDLTNNDDILLEGNHSSIIIEVPNLAMPTKKNQNGEYSCDYANCSYSTKLSSNLKKHKRTHSSEKPYLCDMCPFQSKFINSLKTHKRTHTNERPYNCIFCSYRCNSSSNLKKHCKHMHSNNFVLET</sequence>
<evidence type="ECO:0000259" key="5">
    <source>
        <dbReference type="PROSITE" id="PS50157"/>
    </source>
</evidence>
<evidence type="ECO:0000256" key="2">
    <source>
        <dbReference type="ARBA" id="ARBA00022771"/>
    </source>
</evidence>